<feature type="compositionally biased region" description="Acidic residues" evidence="1">
    <location>
        <begin position="66"/>
        <end position="87"/>
    </location>
</feature>
<feature type="compositionally biased region" description="Polar residues" evidence="1">
    <location>
        <begin position="1"/>
        <end position="26"/>
    </location>
</feature>
<dbReference type="Proteomes" id="UP001470230">
    <property type="component" value="Unassembled WGS sequence"/>
</dbReference>
<evidence type="ECO:0000313" key="2">
    <source>
        <dbReference type="EMBL" id="KAK8834949.1"/>
    </source>
</evidence>
<proteinExistence type="predicted"/>
<keyword evidence="4" id="KW-1185">Reference proteome</keyword>
<accession>A0ABR2GM05</accession>
<dbReference type="EMBL" id="JAPFFF010000004">
    <property type="protein sequence ID" value="KAK8891467.1"/>
    <property type="molecule type" value="Genomic_DNA"/>
</dbReference>
<name>A0ABR2GM05_9EUKA</name>
<feature type="compositionally biased region" description="Low complexity" evidence="1">
    <location>
        <begin position="155"/>
        <end position="165"/>
    </location>
</feature>
<evidence type="ECO:0000313" key="4">
    <source>
        <dbReference type="Proteomes" id="UP001470230"/>
    </source>
</evidence>
<feature type="compositionally biased region" description="Basic and acidic residues" evidence="1">
    <location>
        <begin position="44"/>
        <end position="65"/>
    </location>
</feature>
<comment type="caution">
    <text evidence="2">The sequence shown here is derived from an EMBL/GenBank/DDBJ whole genome shotgun (WGS) entry which is preliminary data.</text>
</comment>
<organism evidence="2 4">
    <name type="scientific">Tritrichomonas musculus</name>
    <dbReference type="NCBI Taxonomy" id="1915356"/>
    <lineage>
        <taxon>Eukaryota</taxon>
        <taxon>Metamonada</taxon>
        <taxon>Parabasalia</taxon>
        <taxon>Tritrichomonadida</taxon>
        <taxon>Tritrichomonadidae</taxon>
        <taxon>Tritrichomonas</taxon>
    </lineage>
</organism>
<feature type="region of interest" description="Disordered" evidence="1">
    <location>
        <begin position="268"/>
        <end position="308"/>
    </location>
</feature>
<reference evidence="2 4" key="1">
    <citation type="submission" date="2024-04" db="EMBL/GenBank/DDBJ databases">
        <title>Tritrichomonas musculus Genome.</title>
        <authorList>
            <person name="Alves-Ferreira E."/>
            <person name="Grigg M."/>
            <person name="Lorenzi H."/>
            <person name="Galac M."/>
        </authorList>
    </citation>
    <scope>NUCLEOTIDE SEQUENCE [LARGE SCALE GENOMIC DNA]</scope>
    <source>
        <strain evidence="2 4">EAF2021</strain>
    </source>
</reference>
<sequence>MDTNDLGNNKQEIKTELNNGKNNIIPNTKKRGRPRKKDIPIFTDDNHTKKDKKIDDSQKIDKSDYEENLLEFEEEEENNSENDETDDLYAPVDNNNNDNDNSSLYQNKRGRKRKSQQTEDYKNVQQISTNEEEDTITNAPKKRGRKKKIKDDSSSDLNSNPSNPNTDIDNAKRTNKRRKIKKEEIDDTQDTDTDIKNGINDLTNLPIELLRMELVQRGYHEGVINRLDKWYLVSMLRETAFNHFNYFSFCHSRFGLNSWDQNDGPMEKIFENDPETERKRLEEQRLKKEEKEKEEENVFDDNSIDPNEFSKEKLKKSNGRFKRMYEFF</sequence>
<gene>
    <name evidence="2" type="ORF">M9Y10_020002</name>
    <name evidence="3" type="ORF">M9Y10_028676</name>
</gene>
<protein>
    <submittedName>
        <fullName evidence="2">Uncharacterized protein</fullName>
    </submittedName>
</protein>
<evidence type="ECO:0000256" key="1">
    <source>
        <dbReference type="SAM" id="MobiDB-lite"/>
    </source>
</evidence>
<feature type="region of interest" description="Disordered" evidence="1">
    <location>
        <begin position="1"/>
        <end position="193"/>
    </location>
</feature>
<feature type="compositionally biased region" description="Basic and acidic residues" evidence="1">
    <location>
        <begin position="268"/>
        <end position="296"/>
    </location>
</feature>
<evidence type="ECO:0000313" key="3">
    <source>
        <dbReference type="EMBL" id="KAK8891467.1"/>
    </source>
</evidence>
<dbReference type="EMBL" id="JAPFFF010000260">
    <property type="protein sequence ID" value="KAK8834949.1"/>
    <property type="molecule type" value="Genomic_DNA"/>
</dbReference>